<dbReference type="EMBL" id="JBHRSE010000046">
    <property type="protein sequence ID" value="MFC3023597.1"/>
    <property type="molecule type" value="Genomic_DNA"/>
</dbReference>
<evidence type="ECO:0000256" key="1">
    <source>
        <dbReference type="SAM" id="SignalP"/>
    </source>
</evidence>
<feature type="chain" id="PRO_5047341748" evidence="1">
    <location>
        <begin position="22"/>
        <end position="106"/>
    </location>
</feature>
<dbReference type="RefSeq" id="WP_123014763.1">
    <property type="nucleotide sequence ID" value="NZ_AP024912.1"/>
</dbReference>
<feature type="signal peptide" evidence="1">
    <location>
        <begin position="1"/>
        <end position="21"/>
    </location>
</feature>
<protein>
    <submittedName>
        <fullName evidence="2">Uncharacterized protein</fullName>
    </submittedName>
</protein>
<proteinExistence type="predicted"/>
<organism evidence="2 3">
    <name type="scientific">Vibrio zhugei</name>
    <dbReference type="NCBI Taxonomy" id="2479546"/>
    <lineage>
        <taxon>Bacteria</taxon>
        <taxon>Pseudomonadati</taxon>
        <taxon>Pseudomonadota</taxon>
        <taxon>Gammaproteobacteria</taxon>
        <taxon>Vibrionales</taxon>
        <taxon>Vibrionaceae</taxon>
        <taxon>Vibrio</taxon>
    </lineage>
</organism>
<keyword evidence="1" id="KW-0732">Signal</keyword>
<evidence type="ECO:0000313" key="3">
    <source>
        <dbReference type="Proteomes" id="UP001595384"/>
    </source>
</evidence>
<keyword evidence="3" id="KW-1185">Reference proteome</keyword>
<reference evidence="3" key="1">
    <citation type="journal article" date="2019" name="Int. J. Syst. Evol. Microbiol.">
        <title>The Global Catalogue of Microorganisms (GCM) 10K type strain sequencing project: providing services to taxonomists for standard genome sequencing and annotation.</title>
        <authorList>
            <consortium name="The Broad Institute Genomics Platform"/>
            <consortium name="The Broad Institute Genome Sequencing Center for Infectious Disease"/>
            <person name="Wu L."/>
            <person name="Ma J."/>
        </authorList>
    </citation>
    <scope>NUCLEOTIDE SEQUENCE [LARGE SCALE GENOMIC DNA]</scope>
    <source>
        <strain evidence="3">KCTC 62784</strain>
    </source>
</reference>
<accession>A0ABV7C6E5</accession>
<comment type="caution">
    <text evidence="2">The sequence shown here is derived from an EMBL/GenBank/DDBJ whole genome shotgun (WGS) entry which is preliminary data.</text>
</comment>
<name>A0ABV7C6E5_9VIBR</name>
<sequence>MKYIATLIATAAISMSFNALAAKASDISVAVSSHANQANITVTENGKPLKNYPFTVKGLVTTEKKTGQDGSVTIYNNDSTSKTVTFIVKDEDGKPVKTDIFLGYQE</sequence>
<dbReference type="Proteomes" id="UP001595384">
    <property type="component" value="Unassembled WGS sequence"/>
</dbReference>
<evidence type="ECO:0000313" key="2">
    <source>
        <dbReference type="EMBL" id="MFC3023597.1"/>
    </source>
</evidence>
<gene>
    <name evidence="2" type="ORF">ACFODT_07145</name>
</gene>